<dbReference type="EMBL" id="JADFFK010000003">
    <property type="protein sequence ID" value="MBE9636215.1"/>
    <property type="molecule type" value="Genomic_DNA"/>
</dbReference>
<accession>A0ABR9WY86</accession>
<feature type="region of interest" description="Disordered" evidence="1">
    <location>
        <begin position="1"/>
        <end position="28"/>
    </location>
</feature>
<gene>
    <name evidence="2" type="ORF">IQ782_05120</name>
</gene>
<comment type="caution">
    <text evidence="2">The sequence shown here is derived from an EMBL/GenBank/DDBJ whole genome shotgun (WGS) entry which is preliminary data.</text>
</comment>
<keyword evidence="3" id="KW-1185">Reference proteome</keyword>
<sequence length="278" mass="29731">MPEGRRRCAPSTPAGPEDAQHPTAACGPPPLSIRVLANMGRTGLLGIMSSNERDGAVQSRVAFGRGMSALPGRPRHGSTDGVSELLTPLSAIVRLNTGPSDSASYLRFSQDNGWSDACRTENAGTEMENGSEAHGLGAQYFYDPNANLMLGLGVAMNRNEVEMRHNDGSSEVEFWALRADVLKVVNETRGVALRVGWFNEAAETGIPLPFATMESEQGAERLYLQADAVGTFPRADIAALPESWIARSTIGAGWQKIWFDEVTNSLGATIKGPRGEST</sequence>
<name>A0ABR9WY86_9RHOB</name>
<evidence type="ECO:0000313" key="3">
    <source>
        <dbReference type="Proteomes" id="UP000607796"/>
    </source>
</evidence>
<proteinExistence type="predicted"/>
<organism evidence="2 3">
    <name type="scientific">Salipiger mangrovisoli</name>
    <dbReference type="NCBI Taxonomy" id="2865933"/>
    <lineage>
        <taxon>Bacteria</taxon>
        <taxon>Pseudomonadati</taxon>
        <taxon>Pseudomonadota</taxon>
        <taxon>Alphaproteobacteria</taxon>
        <taxon>Rhodobacterales</taxon>
        <taxon>Roseobacteraceae</taxon>
        <taxon>Salipiger</taxon>
    </lineage>
</organism>
<reference evidence="2 3" key="1">
    <citation type="journal article" date="2021" name="Int. J. Syst. Evol. Microbiol.">
        <title>Salipiger mangrovisoli sp. nov., isolated from mangrove soil and the proposal for the reclassification of Paraphaeobacter pallidus as Salipiger pallidus comb. nov.</title>
        <authorList>
            <person name="Du J."/>
            <person name="Liu Y."/>
            <person name="Pei T."/>
            <person name="Deng M.R."/>
            <person name="Zhu H."/>
        </authorList>
    </citation>
    <scope>NUCLEOTIDE SEQUENCE [LARGE SCALE GENOMIC DNA]</scope>
    <source>
        <strain evidence="2 3">6D45A</strain>
    </source>
</reference>
<dbReference type="Proteomes" id="UP000607796">
    <property type="component" value="Unassembled WGS sequence"/>
</dbReference>
<evidence type="ECO:0000313" key="2">
    <source>
        <dbReference type="EMBL" id="MBE9636215.1"/>
    </source>
</evidence>
<protein>
    <submittedName>
        <fullName evidence="2">Uncharacterized protein</fullName>
    </submittedName>
</protein>
<evidence type="ECO:0000256" key="1">
    <source>
        <dbReference type="SAM" id="MobiDB-lite"/>
    </source>
</evidence>
<dbReference type="RefSeq" id="WP_194133553.1">
    <property type="nucleotide sequence ID" value="NZ_JADFFK010000003.1"/>
</dbReference>